<name>A0ABW2D5Z1_9ACTN</name>
<protein>
    <submittedName>
        <fullName evidence="2">Phosphotransferase family protein</fullName>
    </submittedName>
</protein>
<gene>
    <name evidence="2" type="ORF">ACFQS3_11115</name>
</gene>
<sequence length="309" mass="33265">MWKPRFAMDDIAAAVAEGHRPLADWRPLTEGENSQVFAAEDGDLPVVVRACKRRDGFDVEARAAALLAGSADRAPEVLATGPVGDSWWCVTTRLPGVRLCDLPPDRIAAAAEAVAETMRRIHTADVSASTGFGGLDPATGNGRQSAWHDPVPGPDAWHKLSIEDRKLVDALTDLYAADAAALPERRALLHGDFSADNLIVDGDAVGVIDFECARYGDPLWDLAYQLFWAGPWPVMAPQARAAAAGLDDSADTRARVRLHMTAAGLNGAAFYAHDDRVPELQLMLRRLAPLLADPPSLADLDGYWIHPGR</sequence>
<dbReference type="InterPro" id="IPR002575">
    <property type="entry name" value="Aminoglycoside_PTrfase"/>
</dbReference>
<accession>A0ABW2D5Z1</accession>
<reference evidence="3" key="1">
    <citation type="journal article" date="2019" name="Int. J. Syst. Evol. Microbiol.">
        <title>The Global Catalogue of Microorganisms (GCM) 10K type strain sequencing project: providing services to taxonomists for standard genome sequencing and annotation.</title>
        <authorList>
            <consortium name="The Broad Institute Genomics Platform"/>
            <consortium name="The Broad Institute Genome Sequencing Center for Infectious Disease"/>
            <person name="Wu L."/>
            <person name="Ma J."/>
        </authorList>
    </citation>
    <scope>NUCLEOTIDE SEQUENCE [LARGE SCALE GENOMIC DNA]</scope>
    <source>
        <strain evidence="3">KACC 12634</strain>
    </source>
</reference>
<evidence type="ECO:0000313" key="3">
    <source>
        <dbReference type="Proteomes" id="UP001596470"/>
    </source>
</evidence>
<dbReference type="PANTHER" id="PTHR21310">
    <property type="entry name" value="AMINOGLYCOSIDE PHOSPHOTRANSFERASE-RELATED-RELATED"/>
    <property type="match status" value="1"/>
</dbReference>
<dbReference type="Proteomes" id="UP001596470">
    <property type="component" value="Unassembled WGS sequence"/>
</dbReference>
<dbReference type="SUPFAM" id="SSF56112">
    <property type="entry name" value="Protein kinase-like (PK-like)"/>
    <property type="match status" value="1"/>
</dbReference>
<proteinExistence type="predicted"/>
<comment type="caution">
    <text evidence="2">The sequence shown here is derived from an EMBL/GenBank/DDBJ whole genome shotgun (WGS) entry which is preliminary data.</text>
</comment>
<dbReference type="InterPro" id="IPR051678">
    <property type="entry name" value="AGP_Transferase"/>
</dbReference>
<keyword evidence="3" id="KW-1185">Reference proteome</keyword>
<dbReference type="Gene3D" id="3.30.200.150">
    <property type="match status" value="1"/>
</dbReference>
<evidence type="ECO:0000313" key="2">
    <source>
        <dbReference type="EMBL" id="MFC6957745.1"/>
    </source>
</evidence>
<feature type="domain" description="Aminoglycoside phosphotransferase" evidence="1">
    <location>
        <begin position="24"/>
        <end position="257"/>
    </location>
</feature>
<evidence type="ECO:0000259" key="1">
    <source>
        <dbReference type="Pfam" id="PF01636"/>
    </source>
</evidence>
<dbReference type="RefSeq" id="WP_382349851.1">
    <property type="nucleotide sequence ID" value="NZ_JBHMBP010000002.1"/>
</dbReference>
<dbReference type="Pfam" id="PF01636">
    <property type="entry name" value="APH"/>
    <property type="match status" value="1"/>
</dbReference>
<dbReference type="Gene3D" id="3.90.1200.10">
    <property type="match status" value="1"/>
</dbReference>
<organism evidence="2 3">
    <name type="scientific">Glycomyces mayteni</name>
    <dbReference type="NCBI Taxonomy" id="543887"/>
    <lineage>
        <taxon>Bacteria</taxon>
        <taxon>Bacillati</taxon>
        <taxon>Actinomycetota</taxon>
        <taxon>Actinomycetes</taxon>
        <taxon>Glycomycetales</taxon>
        <taxon>Glycomycetaceae</taxon>
        <taxon>Glycomyces</taxon>
    </lineage>
</organism>
<dbReference type="EMBL" id="JBHSYS010000002">
    <property type="protein sequence ID" value="MFC6957745.1"/>
    <property type="molecule type" value="Genomic_DNA"/>
</dbReference>
<dbReference type="InterPro" id="IPR011009">
    <property type="entry name" value="Kinase-like_dom_sf"/>
</dbReference>